<evidence type="ECO:0000313" key="4">
    <source>
        <dbReference type="Proteomes" id="UP001500657"/>
    </source>
</evidence>
<dbReference type="GO" id="GO:0016746">
    <property type="term" value="F:acyltransferase activity"/>
    <property type="evidence" value="ECO:0007669"/>
    <property type="project" value="UniProtKB-KW"/>
</dbReference>
<keyword evidence="3" id="KW-0808">Transferase</keyword>
<protein>
    <submittedName>
        <fullName evidence="3">Acyltransferase</fullName>
    </submittedName>
</protein>
<dbReference type="PANTHER" id="PTHR23028:SF53">
    <property type="entry name" value="ACYL_TRANSF_3 DOMAIN-CONTAINING PROTEIN"/>
    <property type="match status" value="1"/>
</dbReference>
<feature type="domain" description="Acyltransferase 3" evidence="2">
    <location>
        <begin position="6"/>
        <end position="325"/>
    </location>
</feature>
<dbReference type="InterPro" id="IPR050879">
    <property type="entry name" value="Acyltransferase_3"/>
</dbReference>
<dbReference type="Pfam" id="PF01757">
    <property type="entry name" value="Acyl_transf_3"/>
    <property type="match status" value="1"/>
</dbReference>
<dbReference type="EMBL" id="BAAAFO010000005">
    <property type="protein sequence ID" value="GAA0264009.1"/>
    <property type="molecule type" value="Genomic_DNA"/>
</dbReference>
<keyword evidence="1" id="KW-1133">Transmembrane helix</keyword>
<proteinExistence type="predicted"/>
<evidence type="ECO:0000259" key="2">
    <source>
        <dbReference type="Pfam" id="PF01757"/>
    </source>
</evidence>
<keyword evidence="3" id="KW-0012">Acyltransferase</keyword>
<keyword evidence="1" id="KW-0472">Membrane</keyword>
<evidence type="ECO:0000256" key="1">
    <source>
        <dbReference type="SAM" id="Phobius"/>
    </source>
</evidence>
<accession>A0ABP3EKM6</accession>
<feature type="transmembrane region" description="Helical" evidence="1">
    <location>
        <begin position="226"/>
        <end position="242"/>
    </location>
</feature>
<organism evidence="3 4">
    <name type="scientific">Rhodanobacter caeni</name>
    <dbReference type="NCBI Taxonomy" id="657654"/>
    <lineage>
        <taxon>Bacteria</taxon>
        <taxon>Pseudomonadati</taxon>
        <taxon>Pseudomonadota</taxon>
        <taxon>Gammaproteobacteria</taxon>
        <taxon>Lysobacterales</taxon>
        <taxon>Rhodanobacteraceae</taxon>
        <taxon>Rhodanobacter</taxon>
    </lineage>
</organism>
<sequence>MHRSNNFDAVRIIAALVVIFGHAHPLSAHPDDAILGNAVQSVAVKIFFVVSGFLVARSWESDPHPGRYLMRRGLRLLPGLALVLLLTTVVLGPIFTTLPVPAYFGHGGTWRYFVYNMVLYPIYSLPGVFADNIYPNAVNGSLWSLPAEVSMYLLLPVVFLTTVIDRSRRLLILTTCTLALLSLLYLSRSPADQQIVFWGTGSRSVADVGPYFFIGAMYSATSMKRWLSAPVSILLVGILALFQTPDYLLQQVGLMVVLPYAVLSFASEPIPVISRMGRFGDPSYGVYLYGFPVQQALFHLGGPAMGPLDNAIIATIITLLLGYASWHLLEKRALAFKPSRKKPVLKSPCKELPQS</sequence>
<reference evidence="4" key="1">
    <citation type="journal article" date="2019" name="Int. J. Syst. Evol. Microbiol.">
        <title>The Global Catalogue of Microorganisms (GCM) 10K type strain sequencing project: providing services to taxonomists for standard genome sequencing and annotation.</title>
        <authorList>
            <consortium name="The Broad Institute Genomics Platform"/>
            <consortium name="The Broad Institute Genome Sequencing Center for Infectious Disease"/>
            <person name="Wu L."/>
            <person name="Ma J."/>
        </authorList>
    </citation>
    <scope>NUCLEOTIDE SEQUENCE [LARGE SCALE GENOMIC DNA]</scope>
    <source>
        <strain evidence="4">JCM 16242</strain>
    </source>
</reference>
<comment type="caution">
    <text evidence="3">The sequence shown here is derived from an EMBL/GenBank/DDBJ whole genome shotgun (WGS) entry which is preliminary data.</text>
</comment>
<feature type="transmembrane region" description="Helical" evidence="1">
    <location>
        <begin position="311"/>
        <end position="329"/>
    </location>
</feature>
<feature type="transmembrane region" description="Helical" evidence="1">
    <location>
        <begin position="142"/>
        <end position="164"/>
    </location>
</feature>
<feature type="transmembrane region" description="Helical" evidence="1">
    <location>
        <begin position="112"/>
        <end position="130"/>
    </location>
</feature>
<feature type="transmembrane region" description="Helical" evidence="1">
    <location>
        <begin position="170"/>
        <end position="187"/>
    </location>
</feature>
<name>A0ABP3EKM6_9GAMM</name>
<dbReference type="InterPro" id="IPR002656">
    <property type="entry name" value="Acyl_transf_3_dom"/>
</dbReference>
<gene>
    <name evidence="3" type="ORF">GCM10009126_32160</name>
</gene>
<keyword evidence="1" id="KW-0812">Transmembrane</keyword>
<dbReference type="PANTHER" id="PTHR23028">
    <property type="entry name" value="ACETYLTRANSFERASE"/>
    <property type="match status" value="1"/>
</dbReference>
<feature type="transmembrane region" description="Helical" evidence="1">
    <location>
        <begin position="76"/>
        <end position="100"/>
    </location>
</feature>
<keyword evidence="4" id="KW-1185">Reference proteome</keyword>
<dbReference type="Proteomes" id="UP001500657">
    <property type="component" value="Unassembled WGS sequence"/>
</dbReference>
<evidence type="ECO:0000313" key="3">
    <source>
        <dbReference type="EMBL" id="GAA0264009.1"/>
    </source>
</evidence>
<feature type="transmembrane region" description="Helical" evidence="1">
    <location>
        <begin position="38"/>
        <end position="56"/>
    </location>
</feature>